<dbReference type="EMBL" id="JALNTZ010000003">
    <property type="protein sequence ID" value="KAJ3658105.1"/>
    <property type="molecule type" value="Genomic_DNA"/>
</dbReference>
<name>A0AA38IM49_9CUCU</name>
<dbReference type="Proteomes" id="UP001168821">
    <property type="component" value="Unassembled WGS sequence"/>
</dbReference>
<evidence type="ECO:0000313" key="1">
    <source>
        <dbReference type="EMBL" id="KAJ3658105.1"/>
    </source>
</evidence>
<comment type="caution">
    <text evidence="1">The sequence shown here is derived from an EMBL/GenBank/DDBJ whole genome shotgun (WGS) entry which is preliminary data.</text>
</comment>
<reference evidence="1" key="1">
    <citation type="journal article" date="2023" name="G3 (Bethesda)">
        <title>Whole genome assemblies of Zophobas morio and Tenebrio molitor.</title>
        <authorList>
            <person name="Kaur S."/>
            <person name="Stinson S.A."/>
            <person name="diCenzo G.C."/>
        </authorList>
    </citation>
    <scope>NUCLEOTIDE SEQUENCE</scope>
    <source>
        <strain evidence="1">QUZm001</strain>
    </source>
</reference>
<keyword evidence="3" id="KW-1185">Reference proteome</keyword>
<organism evidence="1 3">
    <name type="scientific">Zophobas morio</name>
    <dbReference type="NCBI Taxonomy" id="2755281"/>
    <lineage>
        <taxon>Eukaryota</taxon>
        <taxon>Metazoa</taxon>
        <taxon>Ecdysozoa</taxon>
        <taxon>Arthropoda</taxon>
        <taxon>Hexapoda</taxon>
        <taxon>Insecta</taxon>
        <taxon>Pterygota</taxon>
        <taxon>Neoptera</taxon>
        <taxon>Endopterygota</taxon>
        <taxon>Coleoptera</taxon>
        <taxon>Polyphaga</taxon>
        <taxon>Cucujiformia</taxon>
        <taxon>Tenebrionidae</taxon>
        <taxon>Zophobas</taxon>
    </lineage>
</organism>
<evidence type="ECO:0000313" key="2">
    <source>
        <dbReference type="EMBL" id="KAJ3658113.1"/>
    </source>
</evidence>
<sequence>MGLIPWKLRSFSNSALIGWAIVSILGRRPMPFMEYRRRIAAPSLAYSITPLQGSDSRIEAIDSSTCRRPNLTPPPPNHQAIIPRFRAFFSVINPFRNYKQPPKVRCALMESCLLSYQMLM</sequence>
<accession>A0AA38IM49</accession>
<evidence type="ECO:0000313" key="3">
    <source>
        <dbReference type="Proteomes" id="UP001168821"/>
    </source>
</evidence>
<protein>
    <submittedName>
        <fullName evidence="1">Uncharacterized protein</fullName>
    </submittedName>
</protein>
<dbReference type="EMBL" id="JALNTZ010000003">
    <property type="protein sequence ID" value="KAJ3658113.1"/>
    <property type="molecule type" value="Genomic_DNA"/>
</dbReference>
<gene>
    <name evidence="1" type="ORF">Zmor_009863</name>
    <name evidence="2" type="ORF">Zmor_009871</name>
</gene>
<proteinExistence type="predicted"/>
<dbReference type="AlphaFoldDB" id="A0AA38IM49"/>